<gene>
    <name evidence="9" type="ORF">DFR37_111137</name>
</gene>
<feature type="domain" description="ABC transmembrane type-1" evidence="8">
    <location>
        <begin position="65"/>
        <end position="246"/>
    </location>
</feature>
<evidence type="ECO:0000256" key="7">
    <source>
        <dbReference type="RuleBase" id="RU363032"/>
    </source>
</evidence>
<dbReference type="EMBL" id="QNRQ01000011">
    <property type="protein sequence ID" value="RBP36829.1"/>
    <property type="molecule type" value="Genomic_DNA"/>
</dbReference>
<dbReference type="PROSITE" id="PS50928">
    <property type="entry name" value="ABC_TM1"/>
    <property type="match status" value="1"/>
</dbReference>
<feature type="transmembrane region" description="Helical" evidence="7">
    <location>
        <begin position="226"/>
        <end position="245"/>
    </location>
</feature>
<evidence type="ECO:0000313" key="9">
    <source>
        <dbReference type="EMBL" id="RBP36829.1"/>
    </source>
</evidence>
<keyword evidence="3" id="KW-1003">Cell membrane</keyword>
<dbReference type="PANTHER" id="PTHR30151:SF41">
    <property type="entry name" value="ABC TRANSPORTER PERMEASE PROTEIN"/>
    <property type="match status" value="1"/>
</dbReference>
<keyword evidence="6 7" id="KW-0472">Membrane</keyword>
<evidence type="ECO:0000256" key="2">
    <source>
        <dbReference type="ARBA" id="ARBA00022448"/>
    </source>
</evidence>
<dbReference type="Pfam" id="PF00528">
    <property type="entry name" value="BPD_transp_1"/>
    <property type="match status" value="1"/>
</dbReference>
<dbReference type="CDD" id="cd06261">
    <property type="entry name" value="TM_PBP2"/>
    <property type="match status" value="1"/>
</dbReference>
<evidence type="ECO:0000256" key="6">
    <source>
        <dbReference type="ARBA" id="ARBA00023136"/>
    </source>
</evidence>
<dbReference type="Gene3D" id="1.10.3720.10">
    <property type="entry name" value="MetI-like"/>
    <property type="match status" value="1"/>
</dbReference>
<feature type="transmembrane region" description="Helical" evidence="7">
    <location>
        <begin position="72"/>
        <end position="90"/>
    </location>
</feature>
<comment type="caution">
    <text evidence="9">The sequence shown here is derived from an EMBL/GenBank/DDBJ whole genome shotgun (WGS) entry which is preliminary data.</text>
</comment>
<feature type="transmembrane region" description="Helical" evidence="7">
    <location>
        <begin position="128"/>
        <end position="150"/>
    </location>
</feature>
<dbReference type="PANTHER" id="PTHR30151">
    <property type="entry name" value="ALKANE SULFONATE ABC TRANSPORTER-RELATED, MEMBRANE SUBUNIT"/>
    <property type="match status" value="1"/>
</dbReference>
<feature type="transmembrane region" description="Helical" evidence="7">
    <location>
        <begin position="102"/>
        <end position="122"/>
    </location>
</feature>
<feature type="transmembrane region" description="Helical" evidence="7">
    <location>
        <begin position="171"/>
        <end position="197"/>
    </location>
</feature>
<feature type="transmembrane region" description="Helical" evidence="7">
    <location>
        <begin position="12"/>
        <end position="32"/>
    </location>
</feature>
<reference evidence="9 10" key="1">
    <citation type="submission" date="2018-06" db="EMBL/GenBank/DDBJ databases">
        <title>Genomic Encyclopedia of Type Strains, Phase IV (KMG-IV): sequencing the most valuable type-strain genomes for metagenomic binning, comparative biology and taxonomic classification.</title>
        <authorList>
            <person name="Goeker M."/>
        </authorList>
    </citation>
    <scope>NUCLEOTIDE SEQUENCE [LARGE SCALE GENOMIC DNA]</scope>
    <source>
        <strain evidence="9 10">DSM 25520</strain>
    </source>
</reference>
<evidence type="ECO:0000256" key="4">
    <source>
        <dbReference type="ARBA" id="ARBA00022692"/>
    </source>
</evidence>
<evidence type="ECO:0000256" key="5">
    <source>
        <dbReference type="ARBA" id="ARBA00022989"/>
    </source>
</evidence>
<dbReference type="GO" id="GO:0055085">
    <property type="term" value="P:transmembrane transport"/>
    <property type="evidence" value="ECO:0007669"/>
    <property type="project" value="InterPro"/>
</dbReference>
<dbReference type="GO" id="GO:0005886">
    <property type="term" value="C:plasma membrane"/>
    <property type="evidence" value="ECO:0007669"/>
    <property type="project" value="UniProtKB-SubCell"/>
</dbReference>
<dbReference type="Proteomes" id="UP000253628">
    <property type="component" value="Unassembled WGS sequence"/>
</dbReference>
<keyword evidence="2 7" id="KW-0813">Transport</keyword>
<comment type="similarity">
    <text evidence="7">Belongs to the binding-protein-dependent transport system permease family.</text>
</comment>
<sequence>MPRHRPLHSRYGPELMGVLVLLAFIAIIEILVRTSVINPFLMPRPSEVALAFERIILEENVLHRFLVTAGEAGTAALLVALIGIPFGTLLHGRLLLRKSIETWVAALAAAPIVLAYPLFLVIFGRSPWTIITIGVLAGLPPVVLLTIEGLDSIPRALIATGRSFRLNRWQLFWKIMFPAALPSIFSGLRIGLIFALINVVGVEFLINFGGLGPLINELAERYDLPGTYAAICFVVLVSVVVFIAMERIEKWLRPGS</sequence>
<name>A0A366H5C3_9BURK</name>
<evidence type="ECO:0000256" key="1">
    <source>
        <dbReference type="ARBA" id="ARBA00004651"/>
    </source>
</evidence>
<dbReference type="InterPro" id="IPR002229">
    <property type="entry name" value="RhesusRHD"/>
</dbReference>
<evidence type="ECO:0000256" key="3">
    <source>
        <dbReference type="ARBA" id="ARBA00022475"/>
    </source>
</evidence>
<accession>A0A366H5C3</accession>
<dbReference type="RefSeq" id="WP_113934487.1">
    <property type="nucleotide sequence ID" value="NZ_JACCEU010000003.1"/>
</dbReference>
<evidence type="ECO:0000259" key="8">
    <source>
        <dbReference type="PROSITE" id="PS50928"/>
    </source>
</evidence>
<proteinExistence type="inferred from homology"/>
<dbReference type="InterPro" id="IPR000515">
    <property type="entry name" value="MetI-like"/>
</dbReference>
<keyword evidence="4 7" id="KW-0812">Transmembrane</keyword>
<dbReference type="PRINTS" id="PR00342">
    <property type="entry name" value="RHESUSRHD"/>
</dbReference>
<evidence type="ECO:0000313" key="10">
    <source>
        <dbReference type="Proteomes" id="UP000253628"/>
    </source>
</evidence>
<dbReference type="SUPFAM" id="SSF161098">
    <property type="entry name" value="MetI-like"/>
    <property type="match status" value="1"/>
</dbReference>
<comment type="subcellular location">
    <subcellularLocation>
        <location evidence="1 7">Cell membrane</location>
        <topology evidence="1 7">Multi-pass membrane protein</topology>
    </subcellularLocation>
</comment>
<organism evidence="9 10">
    <name type="scientific">Eoetvoesiella caeni</name>
    <dbReference type="NCBI Taxonomy" id="645616"/>
    <lineage>
        <taxon>Bacteria</taxon>
        <taxon>Pseudomonadati</taxon>
        <taxon>Pseudomonadota</taxon>
        <taxon>Betaproteobacteria</taxon>
        <taxon>Burkholderiales</taxon>
        <taxon>Alcaligenaceae</taxon>
        <taxon>Eoetvoesiella</taxon>
    </lineage>
</organism>
<dbReference type="InterPro" id="IPR035906">
    <property type="entry name" value="MetI-like_sf"/>
</dbReference>
<dbReference type="OrthoDB" id="8138334at2"/>
<protein>
    <submittedName>
        <fullName evidence="9">NitT/TauT family transport system permease protein/sulfonate transport system permease protein</fullName>
    </submittedName>
</protein>
<keyword evidence="10" id="KW-1185">Reference proteome</keyword>
<dbReference type="AlphaFoldDB" id="A0A366H5C3"/>
<keyword evidence="5 7" id="KW-1133">Transmembrane helix</keyword>